<keyword evidence="5" id="KW-1185">Reference proteome</keyword>
<feature type="domain" description="C2H2-type" evidence="3">
    <location>
        <begin position="54"/>
        <end position="79"/>
    </location>
</feature>
<dbReference type="SUPFAM" id="SSF57667">
    <property type="entry name" value="beta-beta-alpha zinc fingers"/>
    <property type="match status" value="1"/>
</dbReference>
<accession>A0A8H7AQT5</accession>
<dbReference type="Proteomes" id="UP000606974">
    <property type="component" value="Unassembled WGS sequence"/>
</dbReference>
<reference evidence="4" key="1">
    <citation type="submission" date="2020-02" db="EMBL/GenBank/DDBJ databases">
        <authorList>
            <person name="Palmer J.M."/>
        </authorList>
    </citation>
    <scope>NUCLEOTIDE SEQUENCE</scope>
    <source>
        <strain evidence="4">EPUS1.4</strain>
        <tissue evidence="4">Thallus</tissue>
    </source>
</reference>
<gene>
    <name evidence="4" type="ORF">GJ744_000885</name>
</gene>
<evidence type="ECO:0000256" key="1">
    <source>
        <dbReference type="PROSITE-ProRule" id="PRU00042"/>
    </source>
</evidence>
<proteinExistence type="predicted"/>
<protein>
    <recommendedName>
        <fullName evidence="3">C2H2-type domain-containing protein</fullName>
    </recommendedName>
</protein>
<organism evidence="4 5">
    <name type="scientific">Endocarpon pusillum</name>
    <dbReference type="NCBI Taxonomy" id="364733"/>
    <lineage>
        <taxon>Eukaryota</taxon>
        <taxon>Fungi</taxon>
        <taxon>Dikarya</taxon>
        <taxon>Ascomycota</taxon>
        <taxon>Pezizomycotina</taxon>
        <taxon>Eurotiomycetes</taxon>
        <taxon>Chaetothyriomycetidae</taxon>
        <taxon>Verrucariales</taxon>
        <taxon>Verrucariaceae</taxon>
        <taxon>Endocarpon</taxon>
    </lineage>
</organism>
<dbReference type="SMART" id="SM00355">
    <property type="entry name" value="ZnF_C2H2"/>
    <property type="match status" value="2"/>
</dbReference>
<sequence length="187" mass="21089">MAKRARQAKTARQATGAGTDLHPGVGVRLGFAQPPSAPPPPPHIAQPPSTFRPFKCDFSGCFRAYTRKGDLTRHSLNHATTFRVVCIIDDCPRSHGAHGFPRRDKLIDHLIQGHKMSRNLAGFALRATSRGGDWKQALKNMPDDLPSQSFSAKEAYFYQYRFDLCYWVTYDLCSLQQDLTEWEDHQA</sequence>
<dbReference type="InterPro" id="IPR036236">
    <property type="entry name" value="Znf_C2H2_sf"/>
</dbReference>
<dbReference type="AlphaFoldDB" id="A0A8H7AQT5"/>
<feature type="region of interest" description="Disordered" evidence="2">
    <location>
        <begin position="1"/>
        <end position="49"/>
    </location>
</feature>
<comment type="caution">
    <text evidence="4">The sequence shown here is derived from an EMBL/GenBank/DDBJ whole genome shotgun (WGS) entry which is preliminary data.</text>
</comment>
<dbReference type="OrthoDB" id="2687452at2759"/>
<evidence type="ECO:0000259" key="3">
    <source>
        <dbReference type="PROSITE" id="PS50157"/>
    </source>
</evidence>
<evidence type="ECO:0000313" key="5">
    <source>
        <dbReference type="Proteomes" id="UP000606974"/>
    </source>
</evidence>
<evidence type="ECO:0000256" key="2">
    <source>
        <dbReference type="SAM" id="MobiDB-lite"/>
    </source>
</evidence>
<feature type="compositionally biased region" description="Low complexity" evidence="2">
    <location>
        <begin position="10"/>
        <end position="19"/>
    </location>
</feature>
<dbReference type="InterPro" id="IPR013087">
    <property type="entry name" value="Znf_C2H2_type"/>
</dbReference>
<dbReference type="Gene3D" id="3.30.160.60">
    <property type="entry name" value="Classic Zinc Finger"/>
    <property type="match status" value="1"/>
</dbReference>
<keyword evidence="1" id="KW-0863">Zinc-finger</keyword>
<dbReference type="EMBL" id="JAACFV010000011">
    <property type="protein sequence ID" value="KAF7512624.1"/>
    <property type="molecule type" value="Genomic_DNA"/>
</dbReference>
<evidence type="ECO:0000313" key="4">
    <source>
        <dbReference type="EMBL" id="KAF7512624.1"/>
    </source>
</evidence>
<keyword evidence="1" id="KW-0862">Zinc</keyword>
<dbReference type="PROSITE" id="PS50157">
    <property type="entry name" value="ZINC_FINGER_C2H2_2"/>
    <property type="match status" value="1"/>
</dbReference>
<feature type="compositionally biased region" description="Pro residues" evidence="2">
    <location>
        <begin position="35"/>
        <end position="45"/>
    </location>
</feature>
<dbReference type="GO" id="GO:0008270">
    <property type="term" value="F:zinc ion binding"/>
    <property type="evidence" value="ECO:0007669"/>
    <property type="project" value="UniProtKB-KW"/>
</dbReference>
<keyword evidence="1" id="KW-0479">Metal-binding</keyword>
<dbReference type="PROSITE" id="PS00028">
    <property type="entry name" value="ZINC_FINGER_C2H2_1"/>
    <property type="match status" value="1"/>
</dbReference>
<name>A0A8H7AQT5_9EURO</name>